<dbReference type="Proteomes" id="UP001169006">
    <property type="component" value="Unassembled WGS sequence"/>
</dbReference>
<gene>
    <name evidence="1" type="ORF">Q2T52_13910</name>
</gene>
<keyword evidence="2" id="KW-1185">Reference proteome</keyword>
<reference evidence="1" key="1">
    <citation type="journal article" date="2015" name="Int. J. Syst. Evol. Microbiol.">
        <title>Rhizobium oryzicola sp. nov., potential plant-growth-promoting endophytic bacteria isolated from rice roots.</title>
        <authorList>
            <person name="Zhang X.X."/>
            <person name="Gao J.S."/>
            <person name="Cao Y.H."/>
            <person name="Sheirdil R.A."/>
            <person name="Wang X.C."/>
            <person name="Zhang L."/>
        </authorList>
    </citation>
    <scope>NUCLEOTIDE SEQUENCE</scope>
    <source>
        <strain evidence="1">05753</strain>
    </source>
</reference>
<dbReference type="EMBL" id="JAUKWQ010000004">
    <property type="protein sequence ID" value="MDO1583182.1"/>
    <property type="molecule type" value="Genomic_DNA"/>
</dbReference>
<comment type="caution">
    <text evidence="1">The sequence shown here is derived from an EMBL/GenBank/DDBJ whole genome shotgun (WGS) entry which is preliminary data.</text>
</comment>
<organism evidence="1 2">
    <name type="scientific">Rhizobium oryzicola</name>
    <dbReference type="NCBI Taxonomy" id="1232668"/>
    <lineage>
        <taxon>Bacteria</taxon>
        <taxon>Pseudomonadati</taxon>
        <taxon>Pseudomonadota</taxon>
        <taxon>Alphaproteobacteria</taxon>
        <taxon>Hyphomicrobiales</taxon>
        <taxon>Rhizobiaceae</taxon>
        <taxon>Rhizobium/Agrobacterium group</taxon>
        <taxon>Rhizobium</taxon>
    </lineage>
</organism>
<accession>A0ABT8SXN1</accession>
<protein>
    <submittedName>
        <fullName evidence="1">Uncharacterized protein</fullName>
    </submittedName>
</protein>
<proteinExistence type="predicted"/>
<reference evidence="1" key="2">
    <citation type="submission" date="2023-07" db="EMBL/GenBank/DDBJ databases">
        <authorList>
            <person name="Sun H."/>
        </authorList>
    </citation>
    <scope>NUCLEOTIDE SEQUENCE</scope>
    <source>
        <strain evidence="1">05753</strain>
    </source>
</reference>
<evidence type="ECO:0000313" key="2">
    <source>
        <dbReference type="Proteomes" id="UP001169006"/>
    </source>
</evidence>
<evidence type="ECO:0000313" key="1">
    <source>
        <dbReference type="EMBL" id="MDO1583182.1"/>
    </source>
</evidence>
<dbReference type="RefSeq" id="WP_302077376.1">
    <property type="nucleotide sequence ID" value="NZ_JAUKWQ010000004.1"/>
</dbReference>
<name>A0ABT8SXN1_9HYPH</name>
<sequence length="231" mass="24871">MMVADNLTGAGKQGYPFGATEFSFATRIAEFHLCNSSLPAEIAAHDVMSALLRHPAFRPALARLHPRPLSLSRHEIVDLSSHAEGRLALLIASAPEADIRFAAQLAAAAALHRSIVRLGLKAERQHAQAILGAESFHFATQEAPTLHSTLAALENSPKIWRAIAKTDNLSAASTLFEEFGRGVLHSFVAAVAPVLIDCLPSPHQPPLADALVSSLVKLMRRRNPRWAPIIA</sequence>